<dbReference type="InterPro" id="IPR036770">
    <property type="entry name" value="Ankyrin_rpt-contain_sf"/>
</dbReference>
<evidence type="ECO:0000256" key="1">
    <source>
        <dbReference type="ARBA" id="ARBA00022737"/>
    </source>
</evidence>
<dbReference type="AlphaFoldDB" id="A0A420VXT6"/>
<protein>
    <submittedName>
        <fullName evidence="4">Ankyrin repeat domain-containing protein</fullName>
    </submittedName>
</protein>
<comment type="caution">
    <text evidence="4">The sequence shown here is derived from an EMBL/GenBank/DDBJ whole genome shotgun (WGS) entry which is preliminary data.</text>
</comment>
<proteinExistence type="predicted"/>
<keyword evidence="2 3" id="KW-0040">ANK repeat</keyword>
<dbReference type="InterPro" id="IPR002110">
    <property type="entry name" value="Ankyrin_rpt"/>
</dbReference>
<keyword evidence="1" id="KW-0677">Repeat</keyword>
<dbReference type="Proteomes" id="UP000282423">
    <property type="component" value="Unassembled WGS sequence"/>
</dbReference>
<dbReference type="PROSITE" id="PS50297">
    <property type="entry name" value="ANK_REP_REGION"/>
    <property type="match status" value="1"/>
</dbReference>
<evidence type="ECO:0000256" key="3">
    <source>
        <dbReference type="PROSITE-ProRule" id="PRU00023"/>
    </source>
</evidence>
<dbReference type="Pfam" id="PF12796">
    <property type="entry name" value="Ank_2"/>
    <property type="match status" value="1"/>
</dbReference>
<name>A0A420VXT6_9SPHI</name>
<dbReference type="EMBL" id="RBWS01000009">
    <property type="protein sequence ID" value="RKO71181.1"/>
    <property type="molecule type" value="Genomic_DNA"/>
</dbReference>
<accession>A0A420VXT6</accession>
<dbReference type="SMART" id="SM00248">
    <property type="entry name" value="ANK"/>
    <property type="match status" value="3"/>
</dbReference>
<dbReference type="PROSITE" id="PS50088">
    <property type="entry name" value="ANK_REPEAT"/>
    <property type="match status" value="1"/>
</dbReference>
<keyword evidence="5" id="KW-1185">Reference proteome</keyword>
<dbReference type="PANTHER" id="PTHR24189">
    <property type="entry name" value="MYOTROPHIN"/>
    <property type="match status" value="1"/>
</dbReference>
<organism evidence="4 5">
    <name type="scientific">Sphingobacterium puteale</name>
    <dbReference type="NCBI Taxonomy" id="2420510"/>
    <lineage>
        <taxon>Bacteria</taxon>
        <taxon>Pseudomonadati</taxon>
        <taxon>Bacteroidota</taxon>
        <taxon>Sphingobacteriia</taxon>
        <taxon>Sphingobacteriales</taxon>
        <taxon>Sphingobacteriaceae</taxon>
        <taxon>Sphingobacterium</taxon>
    </lineage>
</organism>
<dbReference type="Gene3D" id="1.25.40.20">
    <property type="entry name" value="Ankyrin repeat-containing domain"/>
    <property type="match status" value="1"/>
</dbReference>
<dbReference type="SUPFAM" id="SSF48403">
    <property type="entry name" value="Ankyrin repeat"/>
    <property type="match status" value="1"/>
</dbReference>
<sequence>MAKKKKTLPKNFDGLINENNIDNLKKVFDTCELDARGGYGKATALSFFNIPDELVRWLVENGADIEAVDYYERTALHQHAMARSGKVTILLELGANINAVDKYGDTPLHFAAGSSFNITSVKKLIEYGADTNVLNANGETPLEKALNRANNIDIVNLVEISSILLKNAAITPKMRDNITRIGENFEFHRENFNKDYLQETDEALSKLYEIYNVPPVRKRIMHDSVSPIVLSGTTWQTQFEELWELLIPSKGSAKTVQGEVVRIAGKVRDEIYRNGGGNWNLYFKKMLDAFLAHLASNNALSVDELEKLTSLVQSIRKNGDAETDELNYLCQLATKWVILNPIPILLEEPNYKR</sequence>
<dbReference type="InterPro" id="IPR050745">
    <property type="entry name" value="Multifunctional_regulatory"/>
</dbReference>
<evidence type="ECO:0000313" key="5">
    <source>
        <dbReference type="Proteomes" id="UP000282423"/>
    </source>
</evidence>
<evidence type="ECO:0000256" key="2">
    <source>
        <dbReference type="ARBA" id="ARBA00023043"/>
    </source>
</evidence>
<dbReference type="OrthoDB" id="9812708at2"/>
<evidence type="ECO:0000313" key="4">
    <source>
        <dbReference type="EMBL" id="RKO71181.1"/>
    </source>
</evidence>
<gene>
    <name evidence="4" type="ORF">D7322_13585</name>
</gene>
<feature type="repeat" description="ANK" evidence="3">
    <location>
        <begin position="103"/>
        <end position="136"/>
    </location>
</feature>
<dbReference type="PANTHER" id="PTHR24189:SF50">
    <property type="entry name" value="ANKYRIN REPEAT AND SOCS BOX PROTEIN 2"/>
    <property type="match status" value="1"/>
</dbReference>
<reference evidence="4 5" key="1">
    <citation type="submission" date="2018-10" db="EMBL/GenBank/DDBJ databases">
        <title>Sphingobacterium sp. M05W1-28.</title>
        <authorList>
            <person name="Cai H."/>
        </authorList>
    </citation>
    <scope>NUCLEOTIDE SEQUENCE [LARGE SCALE GENOMIC DNA]</scope>
    <source>
        <strain evidence="4 5">M05W1-28</strain>
    </source>
</reference>
<dbReference type="RefSeq" id="WP_121124727.1">
    <property type="nucleotide sequence ID" value="NZ_RBWS01000009.1"/>
</dbReference>